<dbReference type="GO" id="GO:0050660">
    <property type="term" value="F:flavin adenine dinucleotide binding"/>
    <property type="evidence" value="ECO:0007669"/>
    <property type="project" value="TreeGrafter"/>
</dbReference>
<dbReference type="EMBL" id="NOXU01000021">
    <property type="protein sequence ID" value="OYQ36682.1"/>
    <property type="molecule type" value="Genomic_DNA"/>
</dbReference>
<dbReference type="AlphaFoldDB" id="A0A255Z5H9"/>
<dbReference type="PANTHER" id="PTHR43539">
    <property type="entry name" value="FLAVIN-BINDING MONOOXYGENASE-LIKE PROTEIN (AFU_ORTHOLOGUE AFUA_4G09220)"/>
    <property type="match status" value="1"/>
</dbReference>
<name>A0A255Z5H9_9PROT</name>
<dbReference type="InterPro" id="IPR050982">
    <property type="entry name" value="Auxin_biosynth/cation_transpt"/>
</dbReference>
<reference evidence="2 3" key="1">
    <citation type="submission" date="2017-07" db="EMBL/GenBank/DDBJ databases">
        <title>Niveispirillum cyanobacteriorum sp. nov., isolated from cyanobacterial aggregates in a eutrophic lake.</title>
        <authorList>
            <person name="Cai H."/>
        </authorList>
    </citation>
    <scope>NUCLEOTIDE SEQUENCE [LARGE SCALE GENOMIC DNA]</scope>
    <source>
        <strain evidence="3">TH1-14</strain>
    </source>
</reference>
<accession>A0A255Z5H9</accession>
<dbReference type="GO" id="GO:0004497">
    <property type="term" value="F:monooxygenase activity"/>
    <property type="evidence" value="ECO:0007669"/>
    <property type="project" value="TreeGrafter"/>
</dbReference>
<protein>
    <submittedName>
        <fullName evidence="2">Pyridine nucleotide-disulfide oxidoreductase</fullName>
    </submittedName>
</protein>
<evidence type="ECO:0000313" key="2">
    <source>
        <dbReference type="EMBL" id="OYQ36682.1"/>
    </source>
</evidence>
<comment type="caution">
    <text evidence="2">The sequence shown here is derived from an EMBL/GenBank/DDBJ whole genome shotgun (WGS) entry which is preliminary data.</text>
</comment>
<dbReference type="PRINTS" id="PR00368">
    <property type="entry name" value="FADPNR"/>
</dbReference>
<dbReference type="Gene3D" id="3.50.50.60">
    <property type="entry name" value="FAD/NAD(P)-binding domain"/>
    <property type="match status" value="1"/>
</dbReference>
<dbReference type="RefSeq" id="WP_094453877.1">
    <property type="nucleotide sequence ID" value="NZ_NOXU01000021.1"/>
</dbReference>
<gene>
    <name evidence="2" type="ORF">CHU95_03720</name>
</gene>
<dbReference type="PANTHER" id="PTHR43539:SF78">
    <property type="entry name" value="FLAVIN-CONTAINING MONOOXYGENASE"/>
    <property type="match status" value="1"/>
</dbReference>
<dbReference type="Pfam" id="PF13738">
    <property type="entry name" value="Pyr_redox_3"/>
    <property type="match status" value="1"/>
</dbReference>
<keyword evidence="3" id="KW-1185">Reference proteome</keyword>
<evidence type="ECO:0000313" key="3">
    <source>
        <dbReference type="Proteomes" id="UP000216998"/>
    </source>
</evidence>
<organism evidence="2 3">
    <name type="scientific">Niveispirillum lacus</name>
    <dbReference type="NCBI Taxonomy" id="1981099"/>
    <lineage>
        <taxon>Bacteria</taxon>
        <taxon>Pseudomonadati</taxon>
        <taxon>Pseudomonadota</taxon>
        <taxon>Alphaproteobacteria</taxon>
        <taxon>Rhodospirillales</taxon>
        <taxon>Azospirillaceae</taxon>
        <taxon>Niveispirillum</taxon>
    </lineage>
</organism>
<dbReference type="SUPFAM" id="SSF51905">
    <property type="entry name" value="FAD/NAD(P)-binding domain"/>
    <property type="match status" value="2"/>
</dbReference>
<dbReference type="OrthoDB" id="9773233at2"/>
<dbReference type="InterPro" id="IPR036188">
    <property type="entry name" value="FAD/NAD-bd_sf"/>
</dbReference>
<evidence type="ECO:0000256" key="1">
    <source>
        <dbReference type="ARBA" id="ARBA00023002"/>
    </source>
</evidence>
<dbReference type="NCBIfam" id="NF040505">
    <property type="entry name" value="ArsO_flavin_mono"/>
    <property type="match status" value="1"/>
</dbReference>
<proteinExistence type="predicted"/>
<dbReference type="PRINTS" id="PR00469">
    <property type="entry name" value="PNDRDTASEII"/>
</dbReference>
<sequence length="358" mass="38689">MTGREVDIAIIGGGQAGLATAYHLRRANIDFVILDGEAAPGGAWRHGWDSLRLFSPAAYSSLPGWPMPPGDDDYPSRDAVIDYLTRYEQRYAFPVHRPVHVQTIADDGDRLRIMTDKGAWRARGGVMATGTWRHPYIPTYPGQELFEGQQIHSAHYGGPERFAGQRVLVVGGGNSGAQLQAELSLIADATWVTERPPVFLPDDVDGRVLFQRATARIKAFQEGRTPDAPPGGLGDIVMVAPVKAARDRGDLGSVRPFVRFTRTGVMWGDGTQTDIDTVIWCTGFRPALTPVAELGLIEPDGTVALDGTRCRLNPKLWFVGYGTWTGPGSATLIGVGRSARDTAAQMIAALTDGLAIQN</sequence>
<dbReference type="Proteomes" id="UP000216998">
    <property type="component" value="Unassembled WGS sequence"/>
</dbReference>
<keyword evidence="1" id="KW-0560">Oxidoreductase</keyword>